<dbReference type="NCBIfam" id="NF003975">
    <property type="entry name" value="PRK05467.1-4"/>
    <property type="match status" value="1"/>
</dbReference>
<dbReference type="Pfam" id="PF18331">
    <property type="entry name" value="PKHD_C"/>
    <property type="match status" value="1"/>
</dbReference>
<gene>
    <name evidence="9" type="ORF">ACFQS8_13510</name>
</gene>
<sequence>MLIKAEKVLSTTQVKEIRKILESSQWVDGKVTAGIQSSQTKNNLQIPEDSDTASQLQQILLPALAQHPVFNAAALPLRVYPPLFNRYNEGMSFGAHIDNAVRFIQSAGLRIRTDVSSTLFLSDPDEYEGGELVIQDTYGEQCIKFEAGDMVVYSANSLHRVNPVTRGTRWASFFWSQSMVKDDGQRRTLFDLDQSIMKARAELGESHDIVLSLTGVYHNLLRQWTEL</sequence>
<feature type="binding site" evidence="7">
    <location>
        <position position="159"/>
    </location>
    <ligand>
        <name>Fe cation</name>
        <dbReference type="ChEBI" id="CHEBI:24875"/>
    </ligand>
</feature>
<protein>
    <submittedName>
        <fullName evidence="9">Fe2+-dependent dioxygenase</fullName>
    </submittedName>
</protein>
<evidence type="ECO:0000256" key="1">
    <source>
        <dbReference type="ARBA" id="ARBA00001961"/>
    </source>
</evidence>
<organism evidence="9 10">
    <name type="scientific">Hirschia litorea</name>
    <dbReference type="NCBI Taxonomy" id="1199156"/>
    <lineage>
        <taxon>Bacteria</taxon>
        <taxon>Pseudomonadati</taxon>
        <taxon>Pseudomonadota</taxon>
        <taxon>Alphaproteobacteria</taxon>
        <taxon>Hyphomonadales</taxon>
        <taxon>Hyphomonadaceae</taxon>
        <taxon>Hirschia</taxon>
    </lineage>
</organism>
<dbReference type="NCBIfam" id="NF003974">
    <property type="entry name" value="PRK05467.1-3"/>
    <property type="match status" value="1"/>
</dbReference>
<feature type="binding site" evidence="7">
    <location>
        <position position="98"/>
    </location>
    <ligand>
        <name>Fe cation</name>
        <dbReference type="ChEBI" id="CHEBI:24875"/>
    </ligand>
</feature>
<feature type="binding site" evidence="7">
    <location>
        <position position="96"/>
    </location>
    <ligand>
        <name>Fe cation</name>
        <dbReference type="ChEBI" id="CHEBI:24875"/>
    </ligand>
</feature>
<evidence type="ECO:0000259" key="8">
    <source>
        <dbReference type="PROSITE" id="PS51471"/>
    </source>
</evidence>
<dbReference type="PROSITE" id="PS51471">
    <property type="entry name" value="FE2OG_OXY"/>
    <property type="match status" value="1"/>
</dbReference>
<feature type="domain" description="Fe2OG dioxygenase" evidence="8">
    <location>
        <begin position="78"/>
        <end position="178"/>
    </location>
</feature>
<dbReference type="RefSeq" id="WP_382168238.1">
    <property type="nucleotide sequence ID" value="NZ_JBHTBR010000005.1"/>
</dbReference>
<dbReference type="Pfam" id="PF13640">
    <property type="entry name" value="2OG-FeII_Oxy_3"/>
    <property type="match status" value="1"/>
</dbReference>
<dbReference type="InterPro" id="IPR006620">
    <property type="entry name" value="Pro_4_hyd_alph"/>
</dbReference>
<comment type="caution">
    <text evidence="9">The sequence shown here is derived from an EMBL/GenBank/DDBJ whole genome shotgun (WGS) entry which is preliminary data.</text>
</comment>
<dbReference type="PANTHER" id="PTHR41536:SF1">
    <property type="entry name" value="PKHD-TYPE HYDROXYLASE YBIX"/>
    <property type="match status" value="1"/>
</dbReference>
<comment type="cofactor">
    <cofactor evidence="7">
        <name>Fe(2+)</name>
        <dbReference type="ChEBI" id="CHEBI:29033"/>
    </cofactor>
    <text evidence="7">Binds 1 Fe(2+) ion per subunit.</text>
</comment>
<feature type="binding site" evidence="7">
    <location>
        <position position="169"/>
    </location>
    <ligand>
        <name>2-oxoglutarate</name>
        <dbReference type="ChEBI" id="CHEBI:16810"/>
    </ligand>
</feature>
<dbReference type="GO" id="GO:0051213">
    <property type="term" value="F:dioxygenase activity"/>
    <property type="evidence" value="ECO:0007669"/>
    <property type="project" value="UniProtKB-KW"/>
</dbReference>
<dbReference type="HAMAP" id="MF_00657">
    <property type="entry name" value="Hydroxyl_YbiX"/>
    <property type="match status" value="1"/>
</dbReference>
<dbReference type="Proteomes" id="UP001596492">
    <property type="component" value="Unassembled WGS sequence"/>
</dbReference>
<dbReference type="InterPro" id="IPR044862">
    <property type="entry name" value="Pro_4_hyd_alph_FE2OG_OXY"/>
</dbReference>
<evidence type="ECO:0000256" key="6">
    <source>
        <dbReference type="ARBA" id="ARBA00023004"/>
    </source>
</evidence>
<dbReference type="InterPro" id="IPR023550">
    <property type="entry name" value="PKHD_hydroxylase"/>
</dbReference>
<reference evidence="10" key="1">
    <citation type="journal article" date="2019" name="Int. J. Syst. Evol. Microbiol.">
        <title>The Global Catalogue of Microorganisms (GCM) 10K type strain sequencing project: providing services to taxonomists for standard genome sequencing and annotation.</title>
        <authorList>
            <consortium name="The Broad Institute Genomics Platform"/>
            <consortium name="The Broad Institute Genome Sequencing Center for Infectious Disease"/>
            <person name="Wu L."/>
            <person name="Ma J."/>
        </authorList>
    </citation>
    <scope>NUCLEOTIDE SEQUENCE [LARGE SCALE GENOMIC DNA]</scope>
    <source>
        <strain evidence="10">CCUG 51308</strain>
    </source>
</reference>
<evidence type="ECO:0000256" key="3">
    <source>
        <dbReference type="ARBA" id="ARBA00022896"/>
    </source>
</evidence>
<dbReference type="SMART" id="SM00702">
    <property type="entry name" value="P4Hc"/>
    <property type="match status" value="1"/>
</dbReference>
<evidence type="ECO:0000256" key="5">
    <source>
        <dbReference type="ARBA" id="ARBA00023002"/>
    </source>
</evidence>
<evidence type="ECO:0000313" key="10">
    <source>
        <dbReference type="Proteomes" id="UP001596492"/>
    </source>
</evidence>
<dbReference type="EMBL" id="JBHTBR010000005">
    <property type="protein sequence ID" value="MFC7292643.1"/>
    <property type="molecule type" value="Genomic_DNA"/>
</dbReference>
<keyword evidence="6 7" id="KW-0408">Iron</keyword>
<dbReference type="Gene3D" id="2.60.120.620">
    <property type="entry name" value="q2cbj1_9rhob like domain"/>
    <property type="match status" value="1"/>
</dbReference>
<accession>A0ABW2IN88</accession>
<evidence type="ECO:0000256" key="7">
    <source>
        <dbReference type="HAMAP-Rule" id="MF_00657"/>
    </source>
</evidence>
<keyword evidence="4 7" id="KW-0223">Dioxygenase</keyword>
<dbReference type="InterPro" id="IPR005123">
    <property type="entry name" value="Oxoglu/Fe-dep_dioxygenase_dom"/>
</dbReference>
<dbReference type="InterPro" id="IPR041097">
    <property type="entry name" value="PKHD_C"/>
</dbReference>
<proteinExistence type="inferred from homology"/>
<keyword evidence="3 7" id="KW-0847">Vitamin C</keyword>
<dbReference type="Gene3D" id="4.10.860.20">
    <property type="entry name" value="Rabenosyn, Rab binding domain"/>
    <property type="match status" value="1"/>
</dbReference>
<comment type="cofactor">
    <cofactor evidence="1 7">
        <name>L-ascorbate</name>
        <dbReference type="ChEBI" id="CHEBI:38290"/>
    </cofactor>
</comment>
<dbReference type="PANTHER" id="PTHR41536">
    <property type="entry name" value="PKHD-TYPE HYDROXYLASE YBIX"/>
    <property type="match status" value="1"/>
</dbReference>
<keyword evidence="5 7" id="KW-0560">Oxidoreductase</keyword>
<name>A0ABW2IN88_9PROT</name>
<evidence type="ECO:0000256" key="4">
    <source>
        <dbReference type="ARBA" id="ARBA00022964"/>
    </source>
</evidence>
<dbReference type="SUPFAM" id="SSF51197">
    <property type="entry name" value="Clavaminate synthase-like"/>
    <property type="match status" value="1"/>
</dbReference>
<evidence type="ECO:0000313" key="9">
    <source>
        <dbReference type="EMBL" id="MFC7292643.1"/>
    </source>
</evidence>
<keyword evidence="10" id="KW-1185">Reference proteome</keyword>
<evidence type="ECO:0000256" key="2">
    <source>
        <dbReference type="ARBA" id="ARBA00022723"/>
    </source>
</evidence>
<keyword evidence="2 7" id="KW-0479">Metal-binding</keyword>